<dbReference type="GO" id="GO:0043743">
    <property type="term" value="F:LPPG:FO 2-phospho-L-lactate transferase activity"/>
    <property type="evidence" value="ECO:0007669"/>
    <property type="project" value="InterPro"/>
</dbReference>
<organism evidence="2 3">
    <name type="scientific">Sphaerotilus mobilis</name>
    <dbReference type="NCBI Taxonomy" id="47994"/>
    <lineage>
        <taxon>Bacteria</taxon>
        <taxon>Pseudomonadati</taxon>
        <taxon>Pseudomonadota</taxon>
        <taxon>Betaproteobacteria</taxon>
        <taxon>Burkholderiales</taxon>
        <taxon>Sphaerotilaceae</taxon>
        <taxon>Sphaerotilus</taxon>
    </lineage>
</organism>
<comment type="caution">
    <text evidence="2">The sequence shown here is derived from an EMBL/GenBank/DDBJ whole genome shotgun (WGS) entry which is preliminary data.</text>
</comment>
<evidence type="ECO:0000256" key="1">
    <source>
        <dbReference type="ARBA" id="ARBA00022490"/>
    </source>
</evidence>
<dbReference type="InterPro" id="IPR002882">
    <property type="entry name" value="CofD"/>
</dbReference>
<protein>
    <submittedName>
        <fullName evidence="2">Putative cofD-like protein</fullName>
    </submittedName>
</protein>
<evidence type="ECO:0000313" key="2">
    <source>
        <dbReference type="EMBL" id="RZS54959.1"/>
    </source>
</evidence>
<gene>
    <name evidence="2" type="ORF">EV685_2445</name>
</gene>
<dbReference type="SUPFAM" id="SSF142338">
    <property type="entry name" value="CofD-like"/>
    <property type="match status" value="1"/>
</dbReference>
<dbReference type="RefSeq" id="WP_130482263.1">
    <property type="nucleotide sequence ID" value="NZ_SGWV01000009.1"/>
</dbReference>
<dbReference type="InterPro" id="IPR038136">
    <property type="entry name" value="CofD-like_dom_sf"/>
</dbReference>
<keyword evidence="3" id="KW-1185">Reference proteome</keyword>
<dbReference type="CDD" id="cd07187">
    <property type="entry name" value="YvcK_like"/>
    <property type="match status" value="1"/>
</dbReference>
<dbReference type="Gene3D" id="3.40.50.10680">
    <property type="entry name" value="CofD-like domains"/>
    <property type="match status" value="1"/>
</dbReference>
<dbReference type="InterPro" id="IPR010119">
    <property type="entry name" value="Gluconeogen_factor"/>
</dbReference>
<dbReference type="EMBL" id="SGWV01000009">
    <property type="protein sequence ID" value="RZS54959.1"/>
    <property type="molecule type" value="Genomic_DNA"/>
</dbReference>
<dbReference type="PANTHER" id="PTHR30135">
    <property type="entry name" value="UNCHARACTERIZED PROTEIN YVCK-RELATED"/>
    <property type="match status" value="1"/>
</dbReference>
<keyword evidence="1" id="KW-0963">Cytoplasm</keyword>
<dbReference type="Proteomes" id="UP000293433">
    <property type="component" value="Unassembled WGS sequence"/>
</dbReference>
<proteinExistence type="predicted"/>
<dbReference type="AlphaFoldDB" id="A0A4Q7LN08"/>
<accession>A0A4Q7LN08</accession>
<evidence type="ECO:0000313" key="3">
    <source>
        <dbReference type="Proteomes" id="UP000293433"/>
    </source>
</evidence>
<dbReference type="Pfam" id="PF01933">
    <property type="entry name" value="CofD"/>
    <property type="match status" value="1"/>
</dbReference>
<dbReference type="OrthoDB" id="5413830at2"/>
<reference evidence="2 3" key="1">
    <citation type="submission" date="2019-02" db="EMBL/GenBank/DDBJ databases">
        <title>Genomic Encyclopedia of Type Strains, Phase IV (KMG-IV): sequencing the most valuable type-strain genomes for metagenomic binning, comparative biology and taxonomic classification.</title>
        <authorList>
            <person name="Goeker M."/>
        </authorList>
    </citation>
    <scope>NUCLEOTIDE SEQUENCE [LARGE SCALE GENOMIC DNA]</scope>
    <source>
        <strain evidence="2 3">DSM 10617</strain>
    </source>
</reference>
<dbReference type="PANTHER" id="PTHR30135:SF3">
    <property type="entry name" value="GLUCONEOGENESIS FACTOR-RELATED"/>
    <property type="match status" value="1"/>
</dbReference>
<sequence>MNRIVMFGGGSGSRDITIALSQAGWDVTRIVPAWDSGGSSKALRESLGILAMGDIRQALMTLAHGEGRLSNVVRYFNARLSENPDPTALRAEFAFYVRGAHPLLRTLPPEVRRAIVDYLGVFEACIGPDFDLCRGSIGNFVLTGAYLAHQRDINRAILVFRALCGIGGHVWPSTTDDAVELVADLRDGRQVRRQDHVTRLSGEQARTGIERVHLHGERGRAPQANPTALEAIGRADVIAFGPGSFFTSTLAHLAVDGIARALAAVPDVPKVFIANILQCPETIDRSAADLLQAFDQGGGAGLLSHALVNRGWVPFERMAHGQRYLSEGESLLHQAERLHLLVDDFEDPWQRGRHDAQKVEMTLGHIADPASEPTASAMMWL</sequence>
<name>A0A4Q7LN08_9BURK</name>